<proteinExistence type="predicted"/>
<dbReference type="Proteomes" id="UP000053647">
    <property type="component" value="Unassembled WGS sequence"/>
</dbReference>
<dbReference type="GO" id="GO:0015074">
    <property type="term" value="P:DNA integration"/>
    <property type="evidence" value="ECO:0007669"/>
    <property type="project" value="InterPro"/>
</dbReference>
<dbReference type="AlphaFoldDB" id="A0A0C9T1B7"/>
<dbReference type="GO" id="GO:0005634">
    <property type="term" value="C:nucleus"/>
    <property type="evidence" value="ECO:0007669"/>
    <property type="project" value="UniProtKB-ARBA"/>
</dbReference>
<accession>A0A0C9T1B7</accession>
<keyword evidence="1" id="KW-0694">RNA-binding</keyword>
<dbReference type="InterPro" id="IPR036397">
    <property type="entry name" value="RNaseH_sf"/>
</dbReference>
<evidence type="ECO:0000256" key="1">
    <source>
        <dbReference type="ARBA" id="ARBA00022884"/>
    </source>
</evidence>
<reference evidence="4" key="2">
    <citation type="submission" date="2015-01" db="EMBL/GenBank/DDBJ databases">
        <title>Evolutionary Origins and Diversification of the Mycorrhizal Mutualists.</title>
        <authorList>
            <consortium name="DOE Joint Genome Institute"/>
            <consortium name="Mycorrhizal Genomics Consortium"/>
            <person name="Kohler A."/>
            <person name="Kuo A."/>
            <person name="Nagy L.G."/>
            <person name="Floudas D."/>
            <person name="Copeland A."/>
            <person name="Barry K.W."/>
            <person name="Cichocki N."/>
            <person name="Veneault-Fourrey C."/>
            <person name="LaButti K."/>
            <person name="Lindquist E.A."/>
            <person name="Lipzen A."/>
            <person name="Lundell T."/>
            <person name="Morin E."/>
            <person name="Murat C."/>
            <person name="Riley R."/>
            <person name="Ohm R."/>
            <person name="Sun H."/>
            <person name="Tunlid A."/>
            <person name="Henrissat B."/>
            <person name="Grigoriev I.V."/>
            <person name="Hibbett D.S."/>
            <person name="Martin F."/>
        </authorList>
    </citation>
    <scope>NUCLEOTIDE SEQUENCE [LARGE SCALE GENOMIC DNA]</scope>
    <source>
        <strain evidence="4">ATCC 200175</strain>
    </source>
</reference>
<dbReference type="EMBL" id="KN819456">
    <property type="protein sequence ID" value="KIJ09510.1"/>
    <property type="molecule type" value="Genomic_DNA"/>
</dbReference>
<evidence type="ECO:0000259" key="2">
    <source>
        <dbReference type="PROSITE" id="PS50994"/>
    </source>
</evidence>
<dbReference type="PROSITE" id="PS50994">
    <property type="entry name" value="INTEGRASE"/>
    <property type="match status" value="1"/>
</dbReference>
<dbReference type="OrthoDB" id="444848at2759"/>
<dbReference type="SUPFAM" id="SSF53098">
    <property type="entry name" value="Ribonuclease H-like"/>
    <property type="match status" value="1"/>
</dbReference>
<reference evidence="3 4" key="1">
    <citation type="submission" date="2014-06" db="EMBL/GenBank/DDBJ databases">
        <authorList>
            <consortium name="DOE Joint Genome Institute"/>
            <person name="Kuo A."/>
            <person name="Kohler A."/>
            <person name="Nagy L.G."/>
            <person name="Floudas D."/>
            <person name="Copeland A."/>
            <person name="Barry K.W."/>
            <person name="Cichocki N."/>
            <person name="Veneault-Fourrey C."/>
            <person name="LaButti K."/>
            <person name="Lindquist E.A."/>
            <person name="Lipzen A."/>
            <person name="Lundell T."/>
            <person name="Morin E."/>
            <person name="Murat C."/>
            <person name="Sun H."/>
            <person name="Tunlid A."/>
            <person name="Henrissat B."/>
            <person name="Grigoriev I.V."/>
            <person name="Hibbett D.S."/>
            <person name="Martin F."/>
            <person name="Nordberg H.P."/>
            <person name="Cantor M.N."/>
            <person name="Hua S.X."/>
        </authorList>
    </citation>
    <scope>NUCLEOTIDE SEQUENCE [LARGE SCALE GENOMIC DNA]</scope>
    <source>
        <strain evidence="3 4">ATCC 200175</strain>
    </source>
</reference>
<evidence type="ECO:0000313" key="4">
    <source>
        <dbReference type="Proteomes" id="UP000053647"/>
    </source>
</evidence>
<dbReference type="InterPro" id="IPR012337">
    <property type="entry name" value="RNaseH-like_sf"/>
</dbReference>
<dbReference type="HOGENOM" id="CLU_000384_22_0_1"/>
<gene>
    <name evidence="3" type="ORF">PAXINDRAFT_87362</name>
</gene>
<name>A0A0C9T1B7_PAXIN</name>
<dbReference type="Gene3D" id="3.30.420.10">
    <property type="entry name" value="Ribonuclease H-like superfamily/Ribonuclease H"/>
    <property type="match status" value="1"/>
</dbReference>
<dbReference type="PANTHER" id="PTHR48475">
    <property type="entry name" value="RIBONUCLEASE H"/>
    <property type="match status" value="1"/>
</dbReference>
<dbReference type="GO" id="GO:0003723">
    <property type="term" value="F:RNA binding"/>
    <property type="evidence" value="ECO:0007669"/>
    <property type="project" value="UniProtKB-KW"/>
</dbReference>
<dbReference type="PANTHER" id="PTHR48475:SF1">
    <property type="entry name" value="RNASE H TYPE-1 DOMAIN-CONTAINING PROTEIN"/>
    <property type="match status" value="1"/>
</dbReference>
<keyword evidence="4" id="KW-1185">Reference proteome</keyword>
<sequence length="267" mass="30519">MDNGPAFVKALDTLSSRYHINHIRISPYNSQANGIVERRHYDVCEALIKSCEGEELRWYKSAPSVFWAERMTLHKATGLSPYFMAHGVEPLFPFDLAQATFLVPPPESDSLDTTALITFRARQLQKRREDIDAIREKVLKSHFQSIKQFEQTFKNCIKDYNFAPGSLVLVRNTRVEKELNRKTKPCYLGPMLVVRRTKGGSYMLAELDGSISKLHYAAFRLLPYHACSRISVSVTSIVGFNDEALESMEGIEEEELEGEEPDEDDYE</sequence>
<feature type="domain" description="Integrase catalytic" evidence="2">
    <location>
        <begin position="1"/>
        <end position="89"/>
    </location>
</feature>
<dbReference type="InterPro" id="IPR001584">
    <property type="entry name" value="Integrase_cat-core"/>
</dbReference>
<evidence type="ECO:0000313" key="3">
    <source>
        <dbReference type="EMBL" id="KIJ09510.1"/>
    </source>
</evidence>
<protein>
    <recommendedName>
        <fullName evidence="2">Integrase catalytic domain-containing protein</fullName>
    </recommendedName>
</protein>
<organism evidence="3 4">
    <name type="scientific">Paxillus involutus ATCC 200175</name>
    <dbReference type="NCBI Taxonomy" id="664439"/>
    <lineage>
        <taxon>Eukaryota</taxon>
        <taxon>Fungi</taxon>
        <taxon>Dikarya</taxon>
        <taxon>Basidiomycota</taxon>
        <taxon>Agaricomycotina</taxon>
        <taxon>Agaricomycetes</taxon>
        <taxon>Agaricomycetidae</taxon>
        <taxon>Boletales</taxon>
        <taxon>Paxilineae</taxon>
        <taxon>Paxillaceae</taxon>
        <taxon>Paxillus</taxon>
    </lineage>
</organism>